<feature type="compositionally biased region" description="Polar residues" evidence="1">
    <location>
        <begin position="207"/>
        <end position="217"/>
    </location>
</feature>
<feature type="compositionally biased region" description="Acidic residues" evidence="1">
    <location>
        <begin position="224"/>
        <end position="240"/>
    </location>
</feature>
<accession>A0A3S5CMS4</accession>
<dbReference type="Proteomes" id="UP000784294">
    <property type="component" value="Unassembled WGS sequence"/>
</dbReference>
<evidence type="ECO:0000256" key="1">
    <source>
        <dbReference type="SAM" id="MobiDB-lite"/>
    </source>
</evidence>
<dbReference type="AlphaFoldDB" id="A0A3S5CMS4"/>
<gene>
    <name evidence="2" type="ORF">PXEA_LOCUS27092</name>
</gene>
<dbReference type="EMBL" id="CAAALY010246157">
    <property type="protein sequence ID" value="VEL33652.1"/>
    <property type="molecule type" value="Genomic_DNA"/>
</dbReference>
<name>A0A3S5CMS4_9PLAT</name>
<keyword evidence="3" id="KW-1185">Reference proteome</keyword>
<reference evidence="2" key="1">
    <citation type="submission" date="2018-11" db="EMBL/GenBank/DDBJ databases">
        <authorList>
            <consortium name="Pathogen Informatics"/>
        </authorList>
    </citation>
    <scope>NUCLEOTIDE SEQUENCE</scope>
</reference>
<comment type="caution">
    <text evidence="2">The sequence shown here is derived from an EMBL/GenBank/DDBJ whole genome shotgun (WGS) entry which is preliminary data.</text>
</comment>
<evidence type="ECO:0000313" key="2">
    <source>
        <dbReference type="EMBL" id="VEL33652.1"/>
    </source>
</evidence>
<evidence type="ECO:0000313" key="3">
    <source>
        <dbReference type="Proteomes" id="UP000784294"/>
    </source>
</evidence>
<feature type="region of interest" description="Disordered" evidence="1">
    <location>
        <begin position="203"/>
        <end position="240"/>
    </location>
</feature>
<protein>
    <submittedName>
        <fullName evidence="2">Uncharacterized protein</fullName>
    </submittedName>
</protein>
<organism evidence="2 3">
    <name type="scientific">Protopolystoma xenopodis</name>
    <dbReference type="NCBI Taxonomy" id="117903"/>
    <lineage>
        <taxon>Eukaryota</taxon>
        <taxon>Metazoa</taxon>
        <taxon>Spiralia</taxon>
        <taxon>Lophotrochozoa</taxon>
        <taxon>Platyhelminthes</taxon>
        <taxon>Monogenea</taxon>
        <taxon>Polyopisthocotylea</taxon>
        <taxon>Polystomatidea</taxon>
        <taxon>Polystomatidae</taxon>
        <taxon>Protopolystoma</taxon>
    </lineage>
</organism>
<proteinExistence type="predicted"/>
<sequence>MVTLTPSSHWSELDLVRELAQSHSANKMPGSSGNGHCLFQPLASGFDVKSKLSDSIQAPRRKLGIFSHKPIPFYSFSLPTWGSVSSEAEVAAAGTPSDQHSQILMVNSSQPIFHPASNSNTSAPVCISSTSTNVSAIPKAMMTASNKPVVSNRSTGTSENEIVHLLARLVTCHRTPRNFINSNCCGTQRSRCPDSKVPSGLNCSGGFRTNSSQPSSRFETDKEPTDEEDVDGEDQGDDEVDEAHPDVCLICAESAALLALTGGPSARAWKSSYALQPSEGERQPFRTVPDANSRTGYSVGLANDAKSNFFPRAIENSSTVGLRGSSANNSELLMEITLPRVFAVSSFDLHICLAEGIQPSQLQPIFIYLLRQNVCHFGIKPVPMRVLLQALVLKAFEARTLPPHRVERLVSD</sequence>